<accession>A0ABV0JV67</accession>
<keyword evidence="3" id="KW-1185">Reference proteome</keyword>
<organism evidence="2 3">
    <name type="scientific">Funiculus sociatus GB2-A5</name>
    <dbReference type="NCBI Taxonomy" id="2933946"/>
    <lineage>
        <taxon>Bacteria</taxon>
        <taxon>Bacillati</taxon>
        <taxon>Cyanobacteriota</taxon>
        <taxon>Cyanophyceae</taxon>
        <taxon>Coleofasciculales</taxon>
        <taxon>Coleofasciculaceae</taxon>
        <taxon>Funiculus</taxon>
    </lineage>
</organism>
<feature type="domain" description="ATP-grasp" evidence="1">
    <location>
        <begin position="1"/>
        <end position="35"/>
    </location>
</feature>
<proteinExistence type="predicted"/>
<dbReference type="Pfam" id="PF18299">
    <property type="entry name" value="R2K_2"/>
    <property type="match status" value="1"/>
</dbReference>
<protein>
    <recommendedName>
        <fullName evidence="1">ATP-grasp domain-containing protein</fullName>
    </recommendedName>
</protein>
<reference evidence="2 3" key="1">
    <citation type="submission" date="2022-04" db="EMBL/GenBank/DDBJ databases">
        <title>Positive selection, recombination, and allopatry shape intraspecific diversity of widespread and dominant cyanobacteria.</title>
        <authorList>
            <person name="Wei J."/>
            <person name="Shu W."/>
            <person name="Hu C."/>
        </authorList>
    </citation>
    <scope>NUCLEOTIDE SEQUENCE [LARGE SCALE GENOMIC DNA]</scope>
    <source>
        <strain evidence="2 3">GB2-A5</strain>
    </source>
</reference>
<comment type="caution">
    <text evidence="2">The sequence shown here is derived from an EMBL/GenBank/DDBJ whole genome shotgun (WGS) entry which is preliminary data.</text>
</comment>
<sequence>MDVGVIQGRGWAVVEQNAAWGAGLYGCDPIEVLEVLRYAVVAA</sequence>
<evidence type="ECO:0000313" key="2">
    <source>
        <dbReference type="EMBL" id="MEP0867009.1"/>
    </source>
</evidence>
<dbReference type="EMBL" id="JAMPKK010000056">
    <property type="protein sequence ID" value="MEP0867009.1"/>
    <property type="molecule type" value="Genomic_DNA"/>
</dbReference>
<dbReference type="InterPro" id="IPR041261">
    <property type="entry name" value="R2K_2"/>
</dbReference>
<evidence type="ECO:0000259" key="1">
    <source>
        <dbReference type="Pfam" id="PF18299"/>
    </source>
</evidence>
<gene>
    <name evidence="2" type="ORF">NDI37_21395</name>
</gene>
<name>A0ABV0JV67_9CYAN</name>
<evidence type="ECO:0000313" key="3">
    <source>
        <dbReference type="Proteomes" id="UP001442494"/>
    </source>
</evidence>
<dbReference type="Proteomes" id="UP001442494">
    <property type="component" value="Unassembled WGS sequence"/>
</dbReference>